<evidence type="ECO:0000313" key="2">
    <source>
        <dbReference type="EMBL" id="MDH0126674.1"/>
    </source>
</evidence>
<dbReference type="Proteomes" id="UP001158087">
    <property type="component" value="Unassembled WGS sequence"/>
</dbReference>
<comment type="caution">
    <text evidence="2">The sequence shown here is derived from an EMBL/GenBank/DDBJ whole genome shotgun (WGS) entry which is preliminary data.</text>
</comment>
<proteinExistence type="predicted"/>
<evidence type="ECO:0008006" key="4">
    <source>
        <dbReference type="Google" id="ProtNLM"/>
    </source>
</evidence>
<gene>
    <name evidence="2" type="ORF">N7376_22110</name>
</gene>
<sequence length="200" mass="22761">MKIFIVAHHSRRERAEKLASSLDAEIIMDEGNCGALWGHTRALRLCEPLNERCIIMEDDALPVADFVDLAQRWMGECPDDLLSFYLGTGRPPQYQTQIAHLLRRADQWREEYITLPQLIHGVCYSVPQDKVKPLLSVLPLVGAADFAIGSAWRCITNKPIIYPVRSLVDHDDLPSVEVHPDGQKRTEPRRAWRLETANGR</sequence>
<dbReference type="AlphaFoldDB" id="A0AA42H295"/>
<name>A0AA42H295_9HYPH</name>
<feature type="region of interest" description="Disordered" evidence="1">
    <location>
        <begin position="175"/>
        <end position="200"/>
    </location>
</feature>
<reference evidence="2" key="1">
    <citation type="submission" date="2022-09" db="EMBL/GenBank/DDBJ databases">
        <title>Intensive care unit water sources are persistently colonized with multi-drug resistant bacteria and are the site of extensive horizontal gene transfer of antibiotic resistance genes.</title>
        <authorList>
            <person name="Diorio-Toth L."/>
        </authorList>
    </citation>
    <scope>NUCLEOTIDE SEQUENCE</scope>
    <source>
        <strain evidence="2">GD04153</strain>
    </source>
</reference>
<organism evidence="2 3">
    <name type="scientific">Brucella intermedia GD04153</name>
    <dbReference type="NCBI Taxonomy" id="2975438"/>
    <lineage>
        <taxon>Bacteria</taxon>
        <taxon>Pseudomonadati</taxon>
        <taxon>Pseudomonadota</taxon>
        <taxon>Alphaproteobacteria</taxon>
        <taxon>Hyphomicrobiales</taxon>
        <taxon>Brucellaceae</taxon>
        <taxon>Brucella/Ochrobactrum group</taxon>
        <taxon>Brucella</taxon>
    </lineage>
</organism>
<protein>
    <recommendedName>
        <fullName evidence="4">Glycosyltransferase</fullName>
    </recommendedName>
</protein>
<feature type="compositionally biased region" description="Basic and acidic residues" evidence="1">
    <location>
        <begin position="175"/>
        <end position="193"/>
    </location>
</feature>
<dbReference type="EMBL" id="JAODYY010000015">
    <property type="protein sequence ID" value="MDH0126674.1"/>
    <property type="molecule type" value="Genomic_DNA"/>
</dbReference>
<evidence type="ECO:0000313" key="3">
    <source>
        <dbReference type="Proteomes" id="UP001158087"/>
    </source>
</evidence>
<accession>A0AA42H295</accession>
<evidence type="ECO:0000256" key="1">
    <source>
        <dbReference type="SAM" id="MobiDB-lite"/>
    </source>
</evidence>